<evidence type="ECO:0000313" key="2">
    <source>
        <dbReference type="EMBL" id="REH36892.1"/>
    </source>
</evidence>
<dbReference type="Proteomes" id="UP000256774">
    <property type="component" value="Unassembled WGS sequence"/>
</dbReference>
<dbReference type="OrthoDB" id="9816402at2"/>
<dbReference type="RefSeq" id="WP_116208834.1">
    <property type="nucleotide sequence ID" value="NZ_QUNR01000004.1"/>
</dbReference>
<dbReference type="PANTHER" id="PTHR34219">
    <property type="entry name" value="IRON-REGULATED INNER MEMBRANE PROTEIN-RELATED"/>
    <property type="match status" value="1"/>
</dbReference>
<gene>
    <name evidence="2" type="ORF">DFR26_2032</name>
</gene>
<evidence type="ECO:0000256" key="1">
    <source>
        <dbReference type="SAM" id="Phobius"/>
    </source>
</evidence>
<feature type="transmembrane region" description="Helical" evidence="1">
    <location>
        <begin position="12"/>
        <end position="32"/>
    </location>
</feature>
<keyword evidence="3" id="KW-1185">Reference proteome</keyword>
<dbReference type="PANTHER" id="PTHR34219:SF3">
    <property type="entry name" value="BLL7967 PROTEIN"/>
    <property type="match status" value="1"/>
</dbReference>
<accession>A0A3E0H1B1</accession>
<dbReference type="AlphaFoldDB" id="A0A3E0H1B1"/>
<organism evidence="2 3">
    <name type="scientific">Paraperlucidibaca baekdonensis</name>
    <dbReference type="NCBI Taxonomy" id="748120"/>
    <lineage>
        <taxon>Bacteria</taxon>
        <taxon>Pseudomonadati</taxon>
        <taxon>Pseudomonadota</taxon>
        <taxon>Gammaproteobacteria</taxon>
        <taxon>Moraxellales</taxon>
        <taxon>Moraxellaceae</taxon>
        <taxon>Paraperlucidibaca</taxon>
    </lineage>
</organism>
<dbReference type="EMBL" id="QUNR01000004">
    <property type="protein sequence ID" value="REH36892.1"/>
    <property type="molecule type" value="Genomic_DNA"/>
</dbReference>
<proteinExistence type="predicted"/>
<feature type="transmembrane region" description="Helical" evidence="1">
    <location>
        <begin position="323"/>
        <end position="347"/>
    </location>
</feature>
<evidence type="ECO:0000313" key="3">
    <source>
        <dbReference type="Proteomes" id="UP000256774"/>
    </source>
</evidence>
<protein>
    <submittedName>
        <fullName evidence="2">Putative iron-regulated membrane protein</fullName>
    </submittedName>
</protein>
<sequence>MYALTKRLHGWIGITAGVLMTWVALTGALMAFQPQLLRVINADTLMVTANGPRLSPNELIAVVSARHPQAQWASIELAGHDQAPAQALLSVQPGAPVQAAYFHPSTGERLPDVIGEDWFETIEHLHRDLLLGDVGKNITGISAILLLGMVLAGSYMRWQRRPKTLKGWLWVRSSTSTRAHAFQWHGVLGTWLGALLIFSAATGLSWSYEPYKKAIYQVLSVPYKAKAPRTAPSTYDSAHFASDMSAAWPAFVRDVGAFDRAIFTPKADDVAVAYWLPGAAHIREKNDIRFNARGQRIEHRLFAQKPLGEQLTLSWKMLHTGQYWGWSGQLMLLLSSLGLVAMSYFGFRLFFKK</sequence>
<keyword evidence="1" id="KW-1133">Transmembrane helix</keyword>
<feature type="transmembrane region" description="Helical" evidence="1">
    <location>
        <begin position="179"/>
        <end position="201"/>
    </location>
</feature>
<name>A0A3E0H1B1_9GAMM</name>
<reference evidence="2 3" key="1">
    <citation type="submission" date="2018-08" db="EMBL/GenBank/DDBJ databases">
        <title>Genomic Encyclopedia of Type Strains, Phase IV (KMG-IV): sequencing the most valuable type-strain genomes for metagenomic binning, comparative biology and taxonomic classification.</title>
        <authorList>
            <person name="Goeker M."/>
        </authorList>
    </citation>
    <scope>NUCLEOTIDE SEQUENCE [LARGE SCALE GENOMIC DNA]</scope>
    <source>
        <strain evidence="2 3">DSM 26022</strain>
    </source>
</reference>
<keyword evidence="1" id="KW-0472">Membrane</keyword>
<dbReference type="InterPro" id="IPR005625">
    <property type="entry name" value="PepSY-ass_TM"/>
</dbReference>
<keyword evidence="1" id="KW-0812">Transmembrane</keyword>
<dbReference type="Pfam" id="PF03929">
    <property type="entry name" value="PepSY_TM"/>
    <property type="match status" value="1"/>
</dbReference>
<feature type="transmembrane region" description="Helical" evidence="1">
    <location>
        <begin position="138"/>
        <end position="158"/>
    </location>
</feature>
<comment type="caution">
    <text evidence="2">The sequence shown here is derived from an EMBL/GenBank/DDBJ whole genome shotgun (WGS) entry which is preliminary data.</text>
</comment>